<sequence length="277" mass="30547">MACRYEMEVTVTSAKDLKNVNWRYGRLKPYAVVWVEPNNKCSTRVDDDGDIYPYWDQKLIIPFNSPIQDSTFHLDLVHANAKDDTKPLIGSARLPLRDVGFGERATHNLDLKRPSGRPHGTVQLKICLRELRYRAPDPYYAPPPSREYSSSAPQPYGNSYAPNPYQQSAPPSGYPYGQSQPLAYGGQGSYGQAAPPPAVYGQGQESYYGKQQQQDQGKKSKFGMGTGLAVGAVAGVLGGLALAEGADYMEDKIADKAAEKVEDDDDDDDGDYDEDDY</sequence>
<accession>A0ACC0J1F5</accession>
<proteinExistence type="predicted"/>
<dbReference type="EMBL" id="CM045758">
    <property type="protein sequence ID" value="KAI8031399.1"/>
    <property type="molecule type" value="Genomic_DNA"/>
</dbReference>
<evidence type="ECO:0000313" key="2">
    <source>
        <dbReference type="Proteomes" id="UP001060215"/>
    </source>
</evidence>
<name>A0ACC0J1F5_9ERIC</name>
<organism evidence="1 2">
    <name type="scientific">Camellia lanceoleosa</name>
    <dbReference type="NCBI Taxonomy" id="1840588"/>
    <lineage>
        <taxon>Eukaryota</taxon>
        <taxon>Viridiplantae</taxon>
        <taxon>Streptophyta</taxon>
        <taxon>Embryophyta</taxon>
        <taxon>Tracheophyta</taxon>
        <taxon>Spermatophyta</taxon>
        <taxon>Magnoliopsida</taxon>
        <taxon>eudicotyledons</taxon>
        <taxon>Gunneridae</taxon>
        <taxon>Pentapetalae</taxon>
        <taxon>asterids</taxon>
        <taxon>Ericales</taxon>
        <taxon>Theaceae</taxon>
        <taxon>Camellia</taxon>
    </lineage>
</organism>
<dbReference type="Proteomes" id="UP001060215">
    <property type="component" value="Chromosome 1"/>
</dbReference>
<reference evidence="1 2" key="1">
    <citation type="journal article" date="2022" name="Plant J.">
        <title>Chromosome-level genome of Camellia lanceoleosa provides a valuable resource for understanding genome evolution and self-incompatibility.</title>
        <authorList>
            <person name="Gong W."/>
            <person name="Xiao S."/>
            <person name="Wang L."/>
            <person name="Liao Z."/>
            <person name="Chang Y."/>
            <person name="Mo W."/>
            <person name="Hu G."/>
            <person name="Li W."/>
            <person name="Zhao G."/>
            <person name="Zhu H."/>
            <person name="Hu X."/>
            <person name="Ji K."/>
            <person name="Xiang X."/>
            <person name="Song Q."/>
            <person name="Yuan D."/>
            <person name="Jin S."/>
            <person name="Zhang L."/>
        </authorList>
    </citation>
    <scope>NUCLEOTIDE SEQUENCE [LARGE SCALE GENOMIC DNA]</scope>
    <source>
        <strain evidence="1">SQ_2022a</strain>
    </source>
</reference>
<comment type="caution">
    <text evidence="1">The sequence shown here is derived from an EMBL/GenBank/DDBJ whole genome shotgun (WGS) entry which is preliminary data.</text>
</comment>
<evidence type="ECO:0000313" key="1">
    <source>
        <dbReference type="EMBL" id="KAI8031399.1"/>
    </source>
</evidence>
<gene>
    <name evidence="1" type="ORF">LOK49_LG01G01522</name>
</gene>
<protein>
    <submittedName>
        <fullName evidence="1">Uncharacterized protein</fullName>
    </submittedName>
</protein>
<keyword evidence="2" id="KW-1185">Reference proteome</keyword>